<feature type="transmembrane region" description="Helical" evidence="7">
    <location>
        <begin position="182"/>
        <end position="199"/>
    </location>
</feature>
<feature type="transmembrane region" description="Helical" evidence="7">
    <location>
        <begin position="38"/>
        <end position="55"/>
    </location>
</feature>
<dbReference type="InterPro" id="IPR050638">
    <property type="entry name" value="AA-Vitamin_Transporters"/>
</dbReference>
<gene>
    <name evidence="9" type="ORF">KYD98_05770</name>
</gene>
<evidence type="ECO:0000256" key="7">
    <source>
        <dbReference type="SAM" id="Phobius"/>
    </source>
</evidence>
<dbReference type="PANTHER" id="PTHR32322">
    <property type="entry name" value="INNER MEMBRANE TRANSPORTER"/>
    <property type="match status" value="1"/>
</dbReference>
<feature type="transmembrane region" description="Helical" evidence="7">
    <location>
        <begin position="267"/>
        <end position="284"/>
    </location>
</feature>
<evidence type="ECO:0000256" key="6">
    <source>
        <dbReference type="ARBA" id="ARBA00023136"/>
    </source>
</evidence>
<evidence type="ECO:0000256" key="1">
    <source>
        <dbReference type="ARBA" id="ARBA00004651"/>
    </source>
</evidence>
<evidence type="ECO:0000313" key="9">
    <source>
        <dbReference type="EMBL" id="MBW6409593.1"/>
    </source>
</evidence>
<comment type="caution">
    <text evidence="9">The sequence shown here is derived from an EMBL/GenBank/DDBJ whole genome shotgun (WGS) entry which is preliminary data.</text>
</comment>
<feature type="domain" description="EamA" evidence="8">
    <location>
        <begin position="5"/>
        <end position="138"/>
    </location>
</feature>
<accession>A0ABS7ALQ9</accession>
<keyword evidence="4 7" id="KW-0812">Transmembrane</keyword>
<dbReference type="Proteomes" id="UP001519921">
    <property type="component" value="Unassembled WGS sequence"/>
</dbReference>
<feature type="transmembrane region" description="Helical" evidence="7">
    <location>
        <begin position="95"/>
        <end position="116"/>
    </location>
</feature>
<dbReference type="PANTHER" id="PTHR32322:SF18">
    <property type="entry name" value="S-ADENOSYLMETHIONINE_S-ADENOSYLHOMOCYSTEINE TRANSPORTER"/>
    <property type="match status" value="1"/>
</dbReference>
<keyword evidence="10" id="KW-1185">Reference proteome</keyword>
<keyword evidence="3" id="KW-1003">Cell membrane</keyword>
<comment type="subcellular location">
    <subcellularLocation>
        <location evidence="1">Cell membrane</location>
        <topology evidence="1">Multi-pass membrane protein</topology>
    </subcellularLocation>
</comment>
<feature type="transmembrane region" description="Helical" evidence="7">
    <location>
        <begin position="7"/>
        <end position="26"/>
    </location>
</feature>
<sequence>MNSYKGIVYAILSSAAFGLLPIFASVSYNNGSNPTTVLIFRFLLSALILFIYLFYKKVKITLESKQLLLLLLIGIIGYTVITQALFISYKYLGGGLATTLHFIYPTAVCIFGFIFFKEKISKKKVLSLLLSGIGVYSLIAFENQTLNAFGIFLALFSGVAYAGNVIILGLDCIKSIDNKISTMYMCIGATLGMTVYGLFTKSIVLEFNSKIIGSYLGISIISTIISVILFLKAIELIGTSSTSILGTFEPIVSIILGVIFLSEKLSIELLMGTALILAATIILSKDTETVSKEVISKEPVSQ</sequence>
<organism evidence="9 10">
    <name type="scientific">Clostridium weizhouense</name>
    <dbReference type="NCBI Taxonomy" id="2859781"/>
    <lineage>
        <taxon>Bacteria</taxon>
        <taxon>Bacillati</taxon>
        <taxon>Bacillota</taxon>
        <taxon>Clostridia</taxon>
        <taxon>Eubacteriales</taxon>
        <taxon>Clostridiaceae</taxon>
        <taxon>Clostridium</taxon>
    </lineage>
</organism>
<feature type="transmembrane region" description="Helical" evidence="7">
    <location>
        <begin position="243"/>
        <end position="261"/>
    </location>
</feature>
<name>A0ABS7ALQ9_9CLOT</name>
<dbReference type="Pfam" id="PF00892">
    <property type="entry name" value="EamA"/>
    <property type="match status" value="2"/>
</dbReference>
<comment type="similarity">
    <text evidence="2">Belongs to the EamA transporter family.</text>
</comment>
<keyword evidence="6 7" id="KW-0472">Membrane</keyword>
<dbReference type="InterPro" id="IPR000620">
    <property type="entry name" value="EamA_dom"/>
</dbReference>
<proteinExistence type="inferred from homology"/>
<dbReference type="EMBL" id="JAHXPT010000003">
    <property type="protein sequence ID" value="MBW6409593.1"/>
    <property type="molecule type" value="Genomic_DNA"/>
</dbReference>
<evidence type="ECO:0000256" key="4">
    <source>
        <dbReference type="ARBA" id="ARBA00022692"/>
    </source>
</evidence>
<feature type="transmembrane region" description="Helical" evidence="7">
    <location>
        <begin position="147"/>
        <end position="170"/>
    </location>
</feature>
<dbReference type="SUPFAM" id="SSF103481">
    <property type="entry name" value="Multidrug resistance efflux transporter EmrE"/>
    <property type="match status" value="2"/>
</dbReference>
<dbReference type="RefSeq" id="WP_219778645.1">
    <property type="nucleotide sequence ID" value="NZ_JAHXPT010000003.1"/>
</dbReference>
<reference evidence="9 10" key="1">
    <citation type="submission" date="2021-07" db="EMBL/GenBank/DDBJ databases">
        <title>Clostridium weizhouense sp. nov., an anaerobic bacterium isolated from activated sludge of Petroleum wastewater.</title>
        <authorList>
            <person name="Li Q."/>
        </authorList>
    </citation>
    <scope>NUCLEOTIDE SEQUENCE [LARGE SCALE GENOMIC DNA]</scope>
    <source>
        <strain evidence="9 10">YB-6</strain>
    </source>
</reference>
<feature type="transmembrane region" description="Helical" evidence="7">
    <location>
        <begin position="211"/>
        <end position="231"/>
    </location>
</feature>
<keyword evidence="5 7" id="KW-1133">Transmembrane helix</keyword>
<evidence type="ECO:0000259" key="8">
    <source>
        <dbReference type="Pfam" id="PF00892"/>
    </source>
</evidence>
<feature type="domain" description="EamA" evidence="8">
    <location>
        <begin position="149"/>
        <end position="284"/>
    </location>
</feature>
<protein>
    <submittedName>
        <fullName evidence="9">DMT family transporter</fullName>
    </submittedName>
</protein>
<feature type="transmembrane region" description="Helical" evidence="7">
    <location>
        <begin position="67"/>
        <end position="89"/>
    </location>
</feature>
<evidence type="ECO:0000313" key="10">
    <source>
        <dbReference type="Proteomes" id="UP001519921"/>
    </source>
</evidence>
<evidence type="ECO:0000256" key="5">
    <source>
        <dbReference type="ARBA" id="ARBA00022989"/>
    </source>
</evidence>
<dbReference type="InterPro" id="IPR037185">
    <property type="entry name" value="EmrE-like"/>
</dbReference>
<evidence type="ECO:0000256" key="2">
    <source>
        <dbReference type="ARBA" id="ARBA00007362"/>
    </source>
</evidence>
<evidence type="ECO:0000256" key="3">
    <source>
        <dbReference type="ARBA" id="ARBA00022475"/>
    </source>
</evidence>